<evidence type="ECO:0000313" key="2">
    <source>
        <dbReference type="EMBL" id="GKV19325.1"/>
    </source>
</evidence>
<comment type="caution">
    <text evidence="2">The sequence shown here is derived from an EMBL/GenBank/DDBJ whole genome shotgun (WGS) entry which is preliminary data.</text>
</comment>
<protein>
    <submittedName>
        <fullName evidence="2">Uncharacterized protein</fullName>
    </submittedName>
</protein>
<reference evidence="2 3" key="1">
    <citation type="journal article" date="2021" name="Commun. Biol.">
        <title>The genome of Shorea leprosula (Dipterocarpaceae) highlights the ecological relevance of drought in aseasonal tropical rainforests.</title>
        <authorList>
            <person name="Ng K.K.S."/>
            <person name="Kobayashi M.J."/>
            <person name="Fawcett J.A."/>
            <person name="Hatakeyama M."/>
            <person name="Paape T."/>
            <person name="Ng C.H."/>
            <person name="Ang C.C."/>
            <person name="Tnah L.H."/>
            <person name="Lee C.T."/>
            <person name="Nishiyama T."/>
            <person name="Sese J."/>
            <person name="O'Brien M.J."/>
            <person name="Copetti D."/>
            <person name="Mohd Noor M.I."/>
            <person name="Ong R.C."/>
            <person name="Putra M."/>
            <person name="Sireger I.Z."/>
            <person name="Indrioko S."/>
            <person name="Kosugi Y."/>
            <person name="Izuno A."/>
            <person name="Isagi Y."/>
            <person name="Lee S.L."/>
            <person name="Shimizu K.K."/>
        </authorList>
    </citation>
    <scope>NUCLEOTIDE SEQUENCE [LARGE SCALE GENOMIC DNA]</scope>
    <source>
        <strain evidence="2">214</strain>
    </source>
</reference>
<dbReference type="EMBL" id="BPVZ01000052">
    <property type="protein sequence ID" value="GKV19325.1"/>
    <property type="molecule type" value="Genomic_DNA"/>
</dbReference>
<proteinExistence type="predicted"/>
<dbReference type="AlphaFoldDB" id="A0AAV5K4H4"/>
<evidence type="ECO:0000313" key="3">
    <source>
        <dbReference type="Proteomes" id="UP001054252"/>
    </source>
</evidence>
<keyword evidence="3" id="KW-1185">Reference proteome</keyword>
<feature type="compositionally biased region" description="Basic and acidic residues" evidence="1">
    <location>
        <begin position="47"/>
        <end position="56"/>
    </location>
</feature>
<evidence type="ECO:0000256" key="1">
    <source>
        <dbReference type="SAM" id="MobiDB-lite"/>
    </source>
</evidence>
<gene>
    <name evidence="2" type="ORF">SLEP1_g29605</name>
</gene>
<dbReference type="Proteomes" id="UP001054252">
    <property type="component" value="Unassembled WGS sequence"/>
</dbReference>
<organism evidence="2 3">
    <name type="scientific">Rubroshorea leprosula</name>
    <dbReference type="NCBI Taxonomy" id="152421"/>
    <lineage>
        <taxon>Eukaryota</taxon>
        <taxon>Viridiplantae</taxon>
        <taxon>Streptophyta</taxon>
        <taxon>Embryophyta</taxon>
        <taxon>Tracheophyta</taxon>
        <taxon>Spermatophyta</taxon>
        <taxon>Magnoliopsida</taxon>
        <taxon>eudicotyledons</taxon>
        <taxon>Gunneridae</taxon>
        <taxon>Pentapetalae</taxon>
        <taxon>rosids</taxon>
        <taxon>malvids</taxon>
        <taxon>Malvales</taxon>
        <taxon>Dipterocarpaceae</taxon>
        <taxon>Rubroshorea</taxon>
    </lineage>
</organism>
<name>A0AAV5K4H4_9ROSI</name>
<feature type="region of interest" description="Disordered" evidence="1">
    <location>
        <begin position="15"/>
        <end position="56"/>
    </location>
</feature>
<accession>A0AAV5K4H4</accession>
<sequence length="56" mass="6104">MVELYAPYSDGLRGLSSGGPLHPAVSICGHAHGGSHIWQPRDPPAASRERERRNQK</sequence>